<reference evidence="2" key="1">
    <citation type="journal article" date="2015" name="PLoS Genet.">
        <title>Genome Sequence and Transcriptome Analyses of Chrysochromulina tobin: Metabolic Tools for Enhanced Algal Fitness in the Prominent Order Prymnesiales (Haptophyceae).</title>
        <authorList>
            <person name="Hovde B.T."/>
            <person name="Deodato C.R."/>
            <person name="Hunsperger H.M."/>
            <person name="Ryken S.A."/>
            <person name="Yost W."/>
            <person name="Jha R.K."/>
            <person name="Patterson J."/>
            <person name="Monnat R.J. Jr."/>
            <person name="Barlow S.B."/>
            <person name="Starkenburg S.R."/>
            <person name="Cattolico R.A."/>
        </authorList>
    </citation>
    <scope>NUCLEOTIDE SEQUENCE</scope>
    <source>
        <strain evidence="2">CCMP291</strain>
    </source>
</reference>
<sequence>MPAAAVWERQAALVSGACRLSLREVECSAQAIEATETAALQRGLLLFASELKVASATLGDGGRSVRLADSDGRALLGAVSPMVELVVQQCTNPAGCRIGAALPGKGALSSSLGTDAESWGYTADGRIFNKGSSVQSGLPTYKAGDRIRMTLTGGVLAWHINGQRAAETLRLGEWVMPVGELRSGESVSMGGQAVGEAEGAVVGALLKASTSLTTLDLSGSSCAAEAARLIGEGLRESAAPLAELRLGGLIHAEGAVSVAARLAALVRGACRPSLRLIDCTKQAGGKAGVCALFAAEGEGVVASLAALMSTAGNALATVRLGGNGPWAEGDGRREFASALGAASCVVAELDVGGYGLGVTEALALVSSGRALQTLRLGEWAMPVGELRSGESVSTGGQAVGEADGAVVGALLRASTSLTTLDLSGSSCAAEAARLIGEGLRESAAPLAELWLANVWYTTDGRMPAAAVWERQAALVSGACRLSLREVECSAQAIGVTETAALQRGLLLFAPELKVASATLGDGGRSVRLAGSDGRALLGAVSPMVELVVQQCTDPAGCRIGAAPPGKGALSSSLGSDAESWGYTADGKIRRNGSDVQSGLPTYKAGDRIRMTLTGGVLAWHINGQRAAEVRGVPSGVHLGVGRWLGTVEVRIERAVVAGAAGCSAMLRPLCGLMGREGNALR</sequence>
<dbReference type="Gene3D" id="2.60.120.920">
    <property type="match status" value="2"/>
</dbReference>
<dbReference type="EMBL" id="JWZX01000557">
    <property type="protein sequence ID" value="KOO45997.1"/>
    <property type="molecule type" value="Genomic_DNA"/>
</dbReference>
<dbReference type="SMART" id="SM00368">
    <property type="entry name" value="LRR_RI"/>
    <property type="match status" value="2"/>
</dbReference>
<dbReference type="Gene3D" id="3.80.10.10">
    <property type="entry name" value="Ribonuclease Inhibitor"/>
    <property type="match status" value="1"/>
</dbReference>
<comment type="caution">
    <text evidence="1">The sequence shown here is derived from an EMBL/GenBank/DDBJ whole genome shotgun (WGS) entry which is preliminary data.</text>
</comment>
<keyword evidence="2" id="KW-1185">Reference proteome</keyword>
<dbReference type="Proteomes" id="UP000037460">
    <property type="component" value="Unassembled WGS sequence"/>
</dbReference>
<gene>
    <name evidence="1" type="ORF">Ctob_016651</name>
</gene>
<dbReference type="AlphaFoldDB" id="A0A0M0L572"/>
<evidence type="ECO:0000313" key="1">
    <source>
        <dbReference type="EMBL" id="KOO45997.1"/>
    </source>
</evidence>
<dbReference type="InterPro" id="IPR032675">
    <property type="entry name" value="LRR_dom_sf"/>
</dbReference>
<proteinExistence type="predicted"/>
<name>A0A0M0L572_9EUKA</name>
<feature type="non-terminal residue" evidence="1">
    <location>
        <position position="681"/>
    </location>
</feature>
<evidence type="ECO:0000313" key="2">
    <source>
        <dbReference type="Proteomes" id="UP000037460"/>
    </source>
</evidence>
<dbReference type="InterPro" id="IPR043136">
    <property type="entry name" value="B30.2/SPRY_sf"/>
</dbReference>
<dbReference type="SUPFAM" id="SSF52047">
    <property type="entry name" value="RNI-like"/>
    <property type="match status" value="1"/>
</dbReference>
<accession>A0A0M0L572</accession>
<protein>
    <submittedName>
        <fullName evidence="1">Uncharacterized protein</fullName>
    </submittedName>
</protein>
<organism evidence="1 2">
    <name type="scientific">Chrysochromulina tobinii</name>
    <dbReference type="NCBI Taxonomy" id="1460289"/>
    <lineage>
        <taxon>Eukaryota</taxon>
        <taxon>Haptista</taxon>
        <taxon>Haptophyta</taxon>
        <taxon>Prymnesiophyceae</taxon>
        <taxon>Prymnesiales</taxon>
        <taxon>Chrysochromulinaceae</taxon>
        <taxon>Chrysochromulina</taxon>
    </lineage>
</organism>